<evidence type="ECO:0000256" key="1">
    <source>
        <dbReference type="RuleBase" id="RU363019"/>
    </source>
</evidence>
<dbReference type="EMBL" id="HG001932">
    <property type="protein sequence ID" value="CDF38419.1"/>
    <property type="molecule type" value="Genomic_DNA"/>
</dbReference>
<reference evidence="5" key="1">
    <citation type="journal article" date="2013" name="Proc. Natl. Acad. Sci. U.S.A.">
        <title>Genome structure and metabolic features in the red seaweed Chondrus crispus shed light on evolution of the Archaeplastida.</title>
        <authorList>
            <person name="Collen J."/>
            <person name="Porcel B."/>
            <person name="Carre W."/>
            <person name="Ball S.G."/>
            <person name="Chaparro C."/>
            <person name="Tonon T."/>
            <person name="Barbeyron T."/>
            <person name="Michel G."/>
            <person name="Noel B."/>
            <person name="Valentin K."/>
            <person name="Elias M."/>
            <person name="Artiguenave F."/>
            <person name="Arun A."/>
            <person name="Aury J.M."/>
            <person name="Barbosa-Neto J.F."/>
            <person name="Bothwell J.H."/>
            <person name="Bouget F.Y."/>
            <person name="Brillet L."/>
            <person name="Cabello-Hurtado F."/>
            <person name="Capella-Gutierrez S."/>
            <person name="Charrier B."/>
            <person name="Cladiere L."/>
            <person name="Cock J.M."/>
            <person name="Coelho S.M."/>
            <person name="Colleoni C."/>
            <person name="Czjzek M."/>
            <person name="Da Silva C."/>
            <person name="Delage L."/>
            <person name="Denoeud F."/>
            <person name="Deschamps P."/>
            <person name="Dittami S.M."/>
            <person name="Gabaldon T."/>
            <person name="Gachon C.M."/>
            <person name="Groisillier A."/>
            <person name="Herve C."/>
            <person name="Jabbari K."/>
            <person name="Katinka M."/>
            <person name="Kloareg B."/>
            <person name="Kowalczyk N."/>
            <person name="Labadie K."/>
            <person name="Leblanc C."/>
            <person name="Lopez P.J."/>
            <person name="McLachlan D.H."/>
            <person name="Meslet-Cladiere L."/>
            <person name="Moustafa A."/>
            <person name="Nehr Z."/>
            <person name="Nyvall Collen P."/>
            <person name="Panaud O."/>
            <person name="Partensky F."/>
            <person name="Poulain J."/>
            <person name="Rensing S.A."/>
            <person name="Rousvoal S."/>
            <person name="Samson G."/>
            <person name="Symeonidi A."/>
            <person name="Weissenbach J."/>
            <person name="Zambounis A."/>
            <person name="Wincker P."/>
            <person name="Boyen C."/>
        </authorList>
    </citation>
    <scope>NUCLEOTIDE SEQUENCE [LARGE SCALE GENOMIC DNA]</scope>
    <source>
        <strain evidence="5">cv. Stackhouse</strain>
    </source>
</reference>
<dbReference type="Pfam" id="PF00160">
    <property type="entry name" value="Pro_isomerase"/>
    <property type="match status" value="1"/>
</dbReference>
<proteinExistence type="inferred from homology"/>
<dbReference type="RefSeq" id="XP_005718312.1">
    <property type="nucleotide sequence ID" value="XM_005718255.1"/>
</dbReference>
<dbReference type="EC" id="5.2.1.8" evidence="1"/>
<comment type="similarity">
    <text evidence="1">Belongs to the cyclophilin-type PPIase family.</text>
</comment>
<dbReference type="Gene3D" id="2.40.100.10">
    <property type="entry name" value="Cyclophilin-like"/>
    <property type="match status" value="1"/>
</dbReference>
<dbReference type="InterPro" id="IPR029000">
    <property type="entry name" value="Cyclophilin-like_dom_sf"/>
</dbReference>
<dbReference type="AlphaFoldDB" id="R7QK13"/>
<dbReference type="OrthoDB" id="193499at2759"/>
<dbReference type="SUPFAM" id="SSF50891">
    <property type="entry name" value="Cyclophilin-like"/>
    <property type="match status" value="1"/>
</dbReference>
<dbReference type="PROSITE" id="PS50072">
    <property type="entry name" value="CSA_PPIASE_2"/>
    <property type="match status" value="1"/>
</dbReference>
<sequence length="271" mass="29111">MEETRTSTMAICCGFVGQGTFLKAPSLQGSATSRRTRRRSCVQMESQPCSQKRVPTRRTILKTAILALPLALLSPAASEEGQKLSSPTEEAAKEALQDIDPGSAEPKITDRVFLDLRLDGSVAERVTIGLYGDVTPATVANFKALLQSGYVGTSVYRVVPGLTVQLGDVLKNGGRSGRAATADGSLALENVRVRHTIPGLVSMVRGVDGRGDSRFFVNTRPGDSGYLDGRYCAFGRVLENMAFWYKVERKANKGVFASRLPKVEIVAAGVL</sequence>
<dbReference type="GO" id="GO:0006457">
    <property type="term" value="P:protein folding"/>
    <property type="evidence" value="ECO:0007669"/>
    <property type="project" value="TreeGrafter"/>
</dbReference>
<dbReference type="GO" id="GO:0005737">
    <property type="term" value="C:cytoplasm"/>
    <property type="evidence" value="ECO:0007669"/>
    <property type="project" value="TreeGrafter"/>
</dbReference>
<organism evidence="4 5">
    <name type="scientific">Chondrus crispus</name>
    <name type="common">Carrageen Irish moss</name>
    <name type="synonym">Polymorpha crispa</name>
    <dbReference type="NCBI Taxonomy" id="2769"/>
    <lineage>
        <taxon>Eukaryota</taxon>
        <taxon>Rhodophyta</taxon>
        <taxon>Florideophyceae</taxon>
        <taxon>Rhodymeniophycidae</taxon>
        <taxon>Gigartinales</taxon>
        <taxon>Gigartinaceae</taxon>
        <taxon>Chondrus</taxon>
    </lineage>
</organism>
<dbReference type="PhylomeDB" id="R7QK13"/>
<name>R7QK13_CHOCR</name>
<evidence type="ECO:0000256" key="2">
    <source>
        <dbReference type="SAM" id="MobiDB-lite"/>
    </source>
</evidence>
<accession>R7QK13</accession>
<keyword evidence="1" id="KW-0697">Rotamase</keyword>
<evidence type="ECO:0000313" key="5">
    <source>
        <dbReference type="Proteomes" id="UP000012073"/>
    </source>
</evidence>
<keyword evidence="1" id="KW-0413">Isomerase</keyword>
<evidence type="ECO:0000259" key="3">
    <source>
        <dbReference type="PROSITE" id="PS50072"/>
    </source>
</evidence>
<feature type="region of interest" description="Disordered" evidence="2">
    <location>
        <begin position="27"/>
        <end position="49"/>
    </location>
</feature>
<dbReference type="STRING" id="2769.R7QK13"/>
<protein>
    <recommendedName>
        <fullName evidence="1">Peptidyl-prolyl cis-trans isomerase</fullName>
        <shortName evidence="1">PPIase</shortName>
        <ecNumber evidence="1">5.2.1.8</ecNumber>
    </recommendedName>
</protein>
<feature type="region of interest" description="Disordered" evidence="2">
    <location>
        <begin position="79"/>
        <end position="104"/>
    </location>
</feature>
<comment type="catalytic activity">
    <reaction evidence="1">
        <text>[protein]-peptidylproline (omega=180) = [protein]-peptidylproline (omega=0)</text>
        <dbReference type="Rhea" id="RHEA:16237"/>
        <dbReference type="Rhea" id="RHEA-COMP:10747"/>
        <dbReference type="Rhea" id="RHEA-COMP:10748"/>
        <dbReference type="ChEBI" id="CHEBI:83833"/>
        <dbReference type="ChEBI" id="CHEBI:83834"/>
        <dbReference type="EC" id="5.2.1.8"/>
    </reaction>
</comment>
<dbReference type="GO" id="GO:0003755">
    <property type="term" value="F:peptidyl-prolyl cis-trans isomerase activity"/>
    <property type="evidence" value="ECO:0007669"/>
    <property type="project" value="UniProtKB-UniRule"/>
</dbReference>
<dbReference type="PANTHER" id="PTHR11071">
    <property type="entry name" value="PEPTIDYL-PROLYL CIS-TRANS ISOMERASE"/>
    <property type="match status" value="1"/>
</dbReference>
<feature type="domain" description="PPIase cyclophilin-type" evidence="3">
    <location>
        <begin position="113"/>
        <end position="271"/>
    </location>
</feature>
<dbReference type="GeneID" id="17326028"/>
<evidence type="ECO:0000313" key="4">
    <source>
        <dbReference type="EMBL" id="CDF38419.1"/>
    </source>
</evidence>
<dbReference type="OMA" id="SGMQYVD"/>
<dbReference type="InterPro" id="IPR002130">
    <property type="entry name" value="Cyclophilin-type_PPIase_dom"/>
</dbReference>
<dbReference type="GO" id="GO:0016018">
    <property type="term" value="F:cyclosporin A binding"/>
    <property type="evidence" value="ECO:0007669"/>
    <property type="project" value="TreeGrafter"/>
</dbReference>
<dbReference type="Gramene" id="CDF38419">
    <property type="protein sequence ID" value="CDF38419"/>
    <property type="gene ID" value="CHC_T00006154001"/>
</dbReference>
<dbReference type="KEGG" id="ccp:CHC_T00006154001"/>
<dbReference type="PANTHER" id="PTHR11071:SF561">
    <property type="entry name" value="PEPTIDYL-PROLYL CIS-TRANS ISOMERASE D-RELATED"/>
    <property type="match status" value="1"/>
</dbReference>
<keyword evidence="5" id="KW-1185">Reference proteome</keyword>
<gene>
    <name evidence="4" type="ORF">CHC_T00006154001</name>
</gene>
<dbReference type="Proteomes" id="UP000012073">
    <property type="component" value="Unassembled WGS sequence"/>
</dbReference>
<comment type="function">
    <text evidence="1">PPIases accelerate the folding of proteins. It catalyzes the cis-trans isomerization of proline imidic peptide bonds in oligopeptides.</text>
</comment>
<dbReference type="PRINTS" id="PR00153">
    <property type="entry name" value="CSAPPISMRASE"/>
</dbReference>